<proteinExistence type="predicted"/>
<organism evidence="2 3">
    <name type="scientific">Candidatus Egerieisoma faecipullorum</name>
    <dbReference type="NCBI Taxonomy" id="2840963"/>
    <lineage>
        <taxon>Bacteria</taxon>
        <taxon>Bacillati</taxon>
        <taxon>Bacillota</taxon>
        <taxon>Clostridia</taxon>
        <taxon>Eubacteriales</taxon>
        <taxon>Clostridiaceae</taxon>
        <taxon>Clostridiaceae incertae sedis</taxon>
        <taxon>Candidatus Egerieisoma</taxon>
    </lineage>
</organism>
<evidence type="ECO:0000313" key="2">
    <source>
        <dbReference type="EMBL" id="HIU29551.1"/>
    </source>
</evidence>
<evidence type="ECO:0000313" key="3">
    <source>
        <dbReference type="Proteomes" id="UP000824089"/>
    </source>
</evidence>
<feature type="transmembrane region" description="Helical" evidence="1">
    <location>
        <begin position="12"/>
        <end position="39"/>
    </location>
</feature>
<protein>
    <submittedName>
        <fullName evidence="2">Uncharacterized protein</fullName>
    </submittedName>
</protein>
<dbReference type="Proteomes" id="UP000824089">
    <property type="component" value="Unassembled WGS sequence"/>
</dbReference>
<dbReference type="EMBL" id="DVMM01000091">
    <property type="protein sequence ID" value="HIU29551.1"/>
    <property type="molecule type" value="Genomic_DNA"/>
</dbReference>
<comment type="caution">
    <text evidence="2">The sequence shown here is derived from an EMBL/GenBank/DDBJ whole genome shotgun (WGS) entry which is preliminary data.</text>
</comment>
<evidence type="ECO:0000256" key="1">
    <source>
        <dbReference type="SAM" id="Phobius"/>
    </source>
</evidence>
<keyword evidence="1" id="KW-0472">Membrane</keyword>
<keyword evidence="1" id="KW-1133">Transmembrane helix</keyword>
<name>A0A9D1I6Z2_9CLOT</name>
<accession>A0A9D1I6Z2</accession>
<reference evidence="2" key="2">
    <citation type="journal article" date="2021" name="PeerJ">
        <title>Extensive microbial diversity within the chicken gut microbiome revealed by metagenomics and culture.</title>
        <authorList>
            <person name="Gilroy R."/>
            <person name="Ravi A."/>
            <person name="Getino M."/>
            <person name="Pursley I."/>
            <person name="Horton D.L."/>
            <person name="Alikhan N.F."/>
            <person name="Baker D."/>
            <person name="Gharbi K."/>
            <person name="Hall N."/>
            <person name="Watson M."/>
            <person name="Adriaenssens E.M."/>
            <person name="Foster-Nyarko E."/>
            <person name="Jarju S."/>
            <person name="Secka A."/>
            <person name="Antonio M."/>
            <person name="Oren A."/>
            <person name="Chaudhuri R.R."/>
            <person name="La Ragione R."/>
            <person name="Hildebrand F."/>
            <person name="Pallen M.J."/>
        </authorList>
    </citation>
    <scope>NUCLEOTIDE SEQUENCE</scope>
    <source>
        <strain evidence="2">CHK195-4489</strain>
    </source>
</reference>
<dbReference type="AlphaFoldDB" id="A0A9D1I6Z2"/>
<keyword evidence="1" id="KW-0812">Transmembrane</keyword>
<reference evidence="2" key="1">
    <citation type="submission" date="2020-10" db="EMBL/GenBank/DDBJ databases">
        <authorList>
            <person name="Gilroy R."/>
        </authorList>
    </citation>
    <scope>NUCLEOTIDE SEQUENCE</scope>
    <source>
        <strain evidence="2">CHK195-4489</strain>
    </source>
</reference>
<dbReference type="PROSITE" id="PS51257">
    <property type="entry name" value="PROKAR_LIPOPROTEIN"/>
    <property type="match status" value="1"/>
</dbReference>
<gene>
    <name evidence="2" type="ORF">IAD50_04545</name>
</gene>
<sequence>MLTKANKNAARMIVKIVITVMIVMIVLACLCVCSIYIWFTYTSKWKYNVENFEVFQEDFQTVADFCLENVEKNPEIIYFNLSGNNTIYCGTKSDAQEMDVSNDIINSFRNIEHAFPDSDAKLDVIYCADGAVYFTTHNGLYSVIYSPTSKPTTLSGGNTEADTKKITDDWYHAVKK</sequence>